<keyword evidence="3" id="KW-0732">Signal</keyword>
<dbReference type="GO" id="GO:0010181">
    <property type="term" value="F:FMN binding"/>
    <property type="evidence" value="ECO:0007669"/>
    <property type="project" value="InterPro"/>
</dbReference>
<feature type="chain" id="PRO_5032848662" evidence="3">
    <location>
        <begin position="36"/>
        <end position="199"/>
    </location>
</feature>
<evidence type="ECO:0000313" key="5">
    <source>
        <dbReference type="EMBL" id="MBB6409262.1"/>
    </source>
</evidence>
<dbReference type="AlphaFoldDB" id="A0A841PGE9"/>
<dbReference type="InterPro" id="IPR008254">
    <property type="entry name" value="Flavodoxin/NO_synth"/>
</dbReference>
<dbReference type="PANTHER" id="PTHR39201">
    <property type="entry name" value="EXPORTED PROTEIN-RELATED"/>
    <property type="match status" value="1"/>
</dbReference>
<evidence type="ECO:0000313" key="6">
    <source>
        <dbReference type="Proteomes" id="UP000556329"/>
    </source>
</evidence>
<dbReference type="InterPro" id="IPR029039">
    <property type="entry name" value="Flavoprotein-like_sf"/>
</dbReference>
<protein>
    <submittedName>
        <fullName evidence="5">Flavodoxin</fullName>
    </submittedName>
</protein>
<evidence type="ECO:0000256" key="2">
    <source>
        <dbReference type="ARBA" id="ARBA00022643"/>
    </source>
</evidence>
<dbReference type="Proteomes" id="UP000556329">
    <property type="component" value="Unassembled WGS sequence"/>
</dbReference>
<keyword evidence="6" id="KW-1185">Reference proteome</keyword>
<reference evidence="5 6" key="1">
    <citation type="submission" date="2020-08" db="EMBL/GenBank/DDBJ databases">
        <title>Genomic Encyclopedia of Type Strains, Phase IV (KMG-IV): sequencing the most valuable type-strain genomes for metagenomic binning, comparative biology and taxonomic classification.</title>
        <authorList>
            <person name="Goeker M."/>
        </authorList>
    </citation>
    <scope>NUCLEOTIDE SEQUENCE [LARGE SCALE GENOMIC DNA]</scope>
    <source>
        <strain evidence="5 6">DSM 100039</strain>
    </source>
</reference>
<accession>A0A841PGE9</accession>
<dbReference type="RefSeq" id="WP_184872349.1">
    <property type="nucleotide sequence ID" value="NZ_JACHEF010000002.1"/>
</dbReference>
<comment type="caution">
    <text evidence="5">The sequence shown here is derived from an EMBL/GenBank/DDBJ whole genome shotgun (WGS) entry which is preliminary data.</text>
</comment>
<evidence type="ECO:0000259" key="4">
    <source>
        <dbReference type="Pfam" id="PF12682"/>
    </source>
</evidence>
<sequence>MMPNTTKKTRREMLVSSLLFPLAAVSAMSAASANAQSGAGGKPLVAYFTRSGNTRTIAALLSRDLDGDLFEIEPATPYPADYFATVEQATHERERNFLPPLKASVSNLSSYKTVFLGFPIWGASAPPIVRSFLANQDFSGKTIIPFNLHGGYGLGNSREIIASAAPKANFATGFVMEGLQERRTTELVRNWLTKSDPTR</sequence>
<dbReference type="PANTHER" id="PTHR39201:SF1">
    <property type="entry name" value="FLAVODOXIN-LIKE DOMAIN-CONTAINING PROTEIN"/>
    <property type="match status" value="1"/>
</dbReference>
<organism evidence="5 6">
    <name type="scientific">Mesorhizobium sangaii</name>
    <dbReference type="NCBI Taxonomy" id="505389"/>
    <lineage>
        <taxon>Bacteria</taxon>
        <taxon>Pseudomonadati</taxon>
        <taxon>Pseudomonadota</taxon>
        <taxon>Alphaproteobacteria</taxon>
        <taxon>Hyphomicrobiales</taxon>
        <taxon>Phyllobacteriaceae</taxon>
        <taxon>Mesorhizobium</taxon>
    </lineage>
</organism>
<proteinExistence type="predicted"/>
<feature type="domain" description="Flavodoxin-like" evidence="4">
    <location>
        <begin position="42"/>
        <end position="193"/>
    </location>
</feature>
<keyword evidence="1" id="KW-0285">Flavoprotein</keyword>
<dbReference type="Pfam" id="PF12682">
    <property type="entry name" value="Flavodoxin_4"/>
    <property type="match status" value="1"/>
</dbReference>
<feature type="signal peptide" evidence="3">
    <location>
        <begin position="1"/>
        <end position="35"/>
    </location>
</feature>
<dbReference type="EMBL" id="JACHEF010000002">
    <property type="protein sequence ID" value="MBB6409262.1"/>
    <property type="molecule type" value="Genomic_DNA"/>
</dbReference>
<evidence type="ECO:0000256" key="3">
    <source>
        <dbReference type="SAM" id="SignalP"/>
    </source>
</evidence>
<gene>
    <name evidence="5" type="ORF">HNQ71_001927</name>
</gene>
<keyword evidence="2" id="KW-0288">FMN</keyword>
<name>A0A841PGE9_9HYPH</name>
<evidence type="ECO:0000256" key="1">
    <source>
        <dbReference type="ARBA" id="ARBA00022630"/>
    </source>
</evidence>
<dbReference type="Gene3D" id="3.40.50.360">
    <property type="match status" value="1"/>
</dbReference>
<dbReference type="SUPFAM" id="SSF52218">
    <property type="entry name" value="Flavoproteins"/>
    <property type="match status" value="1"/>
</dbReference>